<dbReference type="Pfam" id="PF09624">
    <property type="entry name" value="DUF2393"/>
    <property type="match status" value="1"/>
</dbReference>
<organism evidence="2 3">
    <name type="scientific">Helicobacter cholecystus</name>
    <dbReference type="NCBI Taxonomy" id="45498"/>
    <lineage>
        <taxon>Bacteria</taxon>
        <taxon>Pseudomonadati</taxon>
        <taxon>Campylobacterota</taxon>
        <taxon>Epsilonproteobacteria</taxon>
        <taxon>Campylobacterales</taxon>
        <taxon>Helicobacteraceae</taxon>
        <taxon>Helicobacter</taxon>
    </lineage>
</organism>
<keyword evidence="1" id="KW-1133">Transmembrane helix</keyword>
<evidence type="ECO:0000313" key="2">
    <source>
        <dbReference type="EMBL" id="RDU68627.1"/>
    </source>
</evidence>
<dbReference type="EMBL" id="NXLU01000008">
    <property type="protein sequence ID" value="RDU68627.1"/>
    <property type="molecule type" value="Genomic_DNA"/>
</dbReference>
<proteinExistence type="predicted"/>
<dbReference type="Proteomes" id="UP000257067">
    <property type="component" value="Unassembled WGS sequence"/>
</dbReference>
<accession>A0A3D8ITJ8</accession>
<evidence type="ECO:0000256" key="1">
    <source>
        <dbReference type="SAM" id="Phobius"/>
    </source>
</evidence>
<keyword evidence="3" id="KW-1185">Reference proteome</keyword>
<dbReference type="InterPro" id="IPR013417">
    <property type="entry name" value="CHP02588"/>
</dbReference>
<sequence>MEILHQAIANAKEFFLGMFSVLTYYEFLVFGVLYIVFICVYFLGCLSMRARFFIPQFIKFIALIIFFVIPVLMYYYSSEYLYKTSVSYAINKPLEYAPAFFVDGVVTNIGHREIGKCIYVIEAYRNPKIPKNKILNFFFPLYTLKYEFKTSLKVGQSENFKHTFNHFKAKHYTTKIYCFGKK</sequence>
<keyword evidence="1" id="KW-0472">Membrane</keyword>
<feature type="transmembrane region" description="Helical" evidence="1">
    <location>
        <begin position="57"/>
        <end position="76"/>
    </location>
</feature>
<name>A0A3D8ITJ8_9HELI</name>
<dbReference type="RefSeq" id="WP_104724758.1">
    <property type="nucleotide sequence ID" value="NZ_FZNE01000006.1"/>
</dbReference>
<keyword evidence="1" id="KW-0812">Transmembrane</keyword>
<reference evidence="2 3" key="1">
    <citation type="submission" date="2018-04" db="EMBL/GenBank/DDBJ databases">
        <title>Novel Campyloabacter and Helicobacter Species and Strains.</title>
        <authorList>
            <person name="Mannion A.J."/>
            <person name="Shen Z."/>
            <person name="Fox J.G."/>
        </authorList>
    </citation>
    <scope>NUCLEOTIDE SEQUENCE [LARGE SCALE GENOMIC DNA]</scope>
    <source>
        <strain evidence="2 3">ATCC 700242</strain>
    </source>
</reference>
<feature type="transmembrane region" description="Helical" evidence="1">
    <location>
        <begin position="24"/>
        <end position="45"/>
    </location>
</feature>
<protein>
    <submittedName>
        <fullName evidence="2">DUF2393 domain-containing protein</fullName>
    </submittedName>
</protein>
<comment type="caution">
    <text evidence="2">The sequence shown here is derived from an EMBL/GenBank/DDBJ whole genome shotgun (WGS) entry which is preliminary data.</text>
</comment>
<evidence type="ECO:0000313" key="3">
    <source>
        <dbReference type="Proteomes" id="UP000257067"/>
    </source>
</evidence>
<gene>
    <name evidence="2" type="ORF">CQA62_05860</name>
</gene>
<dbReference type="OrthoDB" id="5324931at2"/>
<dbReference type="AlphaFoldDB" id="A0A3D8ITJ8"/>